<sequence length="103" mass="11098">MADWDLYAIVKSYTSSSSATNTAAAAATSNTDACAGQNAKVGCNMDGADLESQAMESDSNSDGDYYEDEDDILIPNRTFNEDMFKDLQELGTVGEGAFDNWKK</sequence>
<evidence type="ECO:0000313" key="2">
    <source>
        <dbReference type="Proteomes" id="UP000467840"/>
    </source>
</evidence>
<reference evidence="1 2" key="1">
    <citation type="journal article" date="2020" name="Mol. Plant">
        <title>The Chromosome-Based Rubber Tree Genome Provides New Insights into Spurge Genome Evolution and Rubber Biosynthesis.</title>
        <authorList>
            <person name="Liu J."/>
            <person name="Shi C."/>
            <person name="Shi C.C."/>
            <person name="Li W."/>
            <person name="Zhang Q.J."/>
            <person name="Zhang Y."/>
            <person name="Li K."/>
            <person name="Lu H.F."/>
            <person name="Shi C."/>
            <person name="Zhu S.T."/>
            <person name="Xiao Z.Y."/>
            <person name="Nan H."/>
            <person name="Yue Y."/>
            <person name="Zhu X.G."/>
            <person name="Wu Y."/>
            <person name="Hong X.N."/>
            <person name="Fan G.Y."/>
            <person name="Tong Y."/>
            <person name="Zhang D."/>
            <person name="Mao C.L."/>
            <person name="Liu Y.L."/>
            <person name="Hao S.J."/>
            <person name="Liu W.Q."/>
            <person name="Lv M.Q."/>
            <person name="Zhang H.B."/>
            <person name="Liu Y."/>
            <person name="Hu-Tang G.R."/>
            <person name="Wang J.P."/>
            <person name="Wang J.H."/>
            <person name="Sun Y.H."/>
            <person name="Ni S.B."/>
            <person name="Chen W.B."/>
            <person name="Zhang X.C."/>
            <person name="Jiao Y.N."/>
            <person name="Eichler E.E."/>
            <person name="Li G.H."/>
            <person name="Liu X."/>
            <person name="Gao L.Z."/>
        </authorList>
    </citation>
    <scope>NUCLEOTIDE SEQUENCE [LARGE SCALE GENOMIC DNA]</scope>
    <source>
        <strain evidence="2">cv. GT1</strain>
        <tissue evidence="1">Leaf</tissue>
    </source>
</reference>
<dbReference type="AlphaFoldDB" id="A0A6A6MIK5"/>
<name>A0A6A6MIK5_HEVBR</name>
<dbReference type="Proteomes" id="UP000467840">
    <property type="component" value="Chromosome 14"/>
</dbReference>
<proteinExistence type="predicted"/>
<gene>
    <name evidence="1" type="ORF">GH714_028586</name>
</gene>
<protein>
    <submittedName>
        <fullName evidence="1">Uncharacterized protein</fullName>
    </submittedName>
</protein>
<organism evidence="1 2">
    <name type="scientific">Hevea brasiliensis</name>
    <name type="common">Para rubber tree</name>
    <name type="synonym">Siphonia brasiliensis</name>
    <dbReference type="NCBI Taxonomy" id="3981"/>
    <lineage>
        <taxon>Eukaryota</taxon>
        <taxon>Viridiplantae</taxon>
        <taxon>Streptophyta</taxon>
        <taxon>Embryophyta</taxon>
        <taxon>Tracheophyta</taxon>
        <taxon>Spermatophyta</taxon>
        <taxon>Magnoliopsida</taxon>
        <taxon>eudicotyledons</taxon>
        <taxon>Gunneridae</taxon>
        <taxon>Pentapetalae</taxon>
        <taxon>rosids</taxon>
        <taxon>fabids</taxon>
        <taxon>Malpighiales</taxon>
        <taxon>Euphorbiaceae</taxon>
        <taxon>Crotonoideae</taxon>
        <taxon>Micrandreae</taxon>
        <taxon>Hevea</taxon>
    </lineage>
</organism>
<keyword evidence="2" id="KW-1185">Reference proteome</keyword>
<accession>A0A6A6MIK5</accession>
<dbReference type="EMBL" id="JAAGAX010000006">
    <property type="protein sequence ID" value="KAF2312218.1"/>
    <property type="molecule type" value="Genomic_DNA"/>
</dbReference>
<comment type="caution">
    <text evidence="1">The sequence shown here is derived from an EMBL/GenBank/DDBJ whole genome shotgun (WGS) entry which is preliminary data.</text>
</comment>
<evidence type="ECO:0000313" key="1">
    <source>
        <dbReference type="EMBL" id="KAF2312218.1"/>
    </source>
</evidence>